<keyword evidence="9 17" id="KW-0472">Membrane</keyword>
<keyword evidence="3" id="KW-1003">Cell membrane</keyword>
<evidence type="ECO:0000256" key="8">
    <source>
        <dbReference type="ARBA" id="ARBA00022989"/>
    </source>
</evidence>
<evidence type="ECO:0000256" key="6">
    <source>
        <dbReference type="ARBA" id="ARBA00022737"/>
    </source>
</evidence>
<reference evidence="20" key="2">
    <citation type="submission" date="2025-08" db="UniProtKB">
        <authorList>
            <consortium name="Ensembl"/>
        </authorList>
    </citation>
    <scope>IDENTIFICATION</scope>
</reference>
<dbReference type="SMART" id="SM00408">
    <property type="entry name" value="IGc2"/>
    <property type="match status" value="2"/>
</dbReference>
<dbReference type="GO" id="GO:0007156">
    <property type="term" value="P:homophilic cell adhesion via plasma membrane adhesion molecules"/>
    <property type="evidence" value="ECO:0007669"/>
    <property type="project" value="TreeGrafter"/>
</dbReference>
<evidence type="ECO:0000259" key="19">
    <source>
        <dbReference type="PROSITE" id="PS50835"/>
    </source>
</evidence>
<keyword evidence="8 17" id="KW-1133">Transmembrane helix</keyword>
<feature type="region of interest" description="Disordered" evidence="16">
    <location>
        <begin position="585"/>
        <end position="901"/>
    </location>
</feature>
<accession>A0A8C3CP06</accession>
<evidence type="ECO:0000256" key="7">
    <source>
        <dbReference type="ARBA" id="ARBA00022889"/>
    </source>
</evidence>
<dbReference type="InterPro" id="IPR051427">
    <property type="entry name" value="Nectin/Nectin-like"/>
</dbReference>
<keyword evidence="12" id="KW-0393">Immunoglobulin domain</keyword>
<dbReference type="SUPFAM" id="SSF48726">
    <property type="entry name" value="Immunoglobulin"/>
    <property type="match status" value="2"/>
</dbReference>
<keyword evidence="11" id="KW-0325">Glycoprotein</keyword>
<organism evidence="20 21">
    <name type="scientific">Cairina moschata</name>
    <name type="common">Muscovy duck</name>
    <dbReference type="NCBI Taxonomy" id="8855"/>
    <lineage>
        <taxon>Eukaryota</taxon>
        <taxon>Metazoa</taxon>
        <taxon>Chordata</taxon>
        <taxon>Craniata</taxon>
        <taxon>Vertebrata</taxon>
        <taxon>Euteleostomi</taxon>
        <taxon>Archelosauria</taxon>
        <taxon>Archosauria</taxon>
        <taxon>Dinosauria</taxon>
        <taxon>Saurischia</taxon>
        <taxon>Theropoda</taxon>
        <taxon>Coelurosauria</taxon>
        <taxon>Aves</taxon>
        <taxon>Neognathae</taxon>
        <taxon>Galloanserae</taxon>
        <taxon>Anseriformes</taxon>
        <taxon>Anatidae</taxon>
        <taxon>Anatinae</taxon>
        <taxon>Cairina</taxon>
    </lineage>
</organism>
<keyword evidence="6" id="KW-0677">Repeat</keyword>
<keyword evidence="10" id="KW-1015">Disulfide bond</keyword>
<dbReference type="InterPro" id="IPR013783">
    <property type="entry name" value="Ig-like_fold"/>
</dbReference>
<comment type="similarity">
    <text evidence="2">Belongs to the nectin family.</text>
</comment>
<evidence type="ECO:0000256" key="2">
    <source>
        <dbReference type="ARBA" id="ARBA00007810"/>
    </source>
</evidence>
<dbReference type="PROSITE" id="PS50835">
    <property type="entry name" value="IG_LIKE"/>
    <property type="match status" value="3"/>
</dbReference>
<feature type="compositionally biased region" description="Pro residues" evidence="16">
    <location>
        <begin position="853"/>
        <end position="883"/>
    </location>
</feature>
<evidence type="ECO:0000256" key="10">
    <source>
        <dbReference type="ARBA" id="ARBA00023157"/>
    </source>
</evidence>
<evidence type="ECO:0000256" key="11">
    <source>
        <dbReference type="ARBA" id="ARBA00023180"/>
    </source>
</evidence>
<dbReference type="PROSITE" id="PS51257">
    <property type="entry name" value="PROKAR_LIPOPROTEIN"/>
    <property type="match status" value="1"/>
</dbReference>
<evidence type="ECO:0000256" key="4">
    <source>
        <dbReference type="ARBA" id="ARBA00022692"/>
    </source>
</evidence>
<dbReference type="AlphaFoldDB" id="A0A8C3CP06"/>
<feature type="compositionally biased region" description="Low complexity" evidence="16">
    <location>
        <begin position="836"/>
        <end position="846"/>
    </location>
</feature>
<evidence type="ECO:0000256" key="5">
    <source>
        <dbReference type="ARBA" id="ARBA00022729"/>
    </source>
</evidence>
<feature type="compositionally biased region" description="Basic and acidic residues" evidence="16">
    <location>
        <begin position="762"/>
        <end position="793"/>
    </location>
</feature>
<evidence type="ECO:0000256" key="9">
    <source>
        <dbReference type="ARBA" id="ARBA00023136"/>
    </source>
</evidence>
<dbReference type="Pfam" id="PF07686">
    <property type="entry name" value="V-set"/>
    <property type="match status" value="1"/>
</dbReference>
<evidence type="ECO:0000256" key="1">
    <source>
        <dbReference type="ARBA" id="ARBA00004251"/>
    </source>
</evidence>
<dbReference type="Pfam" id="PF13927">
    <property type="entry name" value="Ig_3"/>
    <property type="match status" value="1"/>
</dbReference>
<feature type="signal peptide" evidence="18">
    <location>
        <begin position="1"/>
        <end position="29"/>
    </location>
</feature>
<feature type="domain" description="Ig-like" evidence="19">
    <location>
        <begin position="145"/>
        <end position="234"/>
    </location>
</feature>
<dbReference type="InterPro" id="IPR003599">
    <property type="entry name" value="Ig_sub"/>
</dbReference>
<reference evidence="20" key="3">
    <citation type="submission" date="2025-09" db="UniProtKB">
        <authorList>
            <consortium name="Ensembl"/>
        </authorList>
    </citation>
    <scope>IDENTIFICATION</scope>
</reference>
<evidence type="ECO:0000256" key="13">
    <source>
        <dbReference type="ARBA" id="ARBA00069653"/>
    </source>
</evidence>
<dbReference type="InterPro" id="IPR003598">
    <property type="entry name" value="Ig_sub2"/>
</dbReference>
<keyword evidence="5 18" id="KW-0732">Signal</keyword>
<dbReference type="PANTHER" id="PTHR23277:SF11">
    <property type="entry name" value="NECTIN-4"/>
    <property type="match status" value="1"/>
</dbReference>
<feature type="domain" description="Ig-like" evidence="19">
    <location>
        <begin position="256"/>
        <end position="327"/>
    </location>
</feature>
<comment type="subcellular location">
    <subcellularLocation>
        <location evidence="1">Cell membrane</location>
        <topology evidence="1">Single-pass type I membrane protein</topology>
    </subcellularLocation>
</comment>
<feature type="chain" id="PRO_5034145998" description="Nectin-4" evidence="18">
    <location>
        <begin position="30"/>
        <end position="901"/>
    </location>
</feature>
<feature type="compositionally biased region" description="Gly residues" evidence="16">
    <location>
        <begin position="626"/>
        <end position="638"/>
    </location>
</feature>
<dbReference type="GO" id="GO:0005886">
    <property type="term" value="C:plasma membrane"/>
    <property type="evidence" value="ECO:0007669"/>
    <property type="project" value="UniProtKB-SubCell"/>
</dbReference>
<proteinExistence type="inferred from homology"/>
<dbReference type="Proteomes" id="UP000694556">
    <property type="component" value="Chromosome 26"/>
</dbReference>
<keyword evidence="7" id="KW-0130">Cell adhesion</keyword>
<feature type="compositionally biased region" description="Basic and acidic residues" evidence="16">
    <location>
        <begin position="644"/>
        <end position="656"/>
    </location>
</feature>
<feature type="compositionally biased region" description="Pro residues" evidence="16">
    <location>
        <begin position="693"/>
        <end position="706"/>
    </location>
</feature>
<name>A0A8C3CP06_CAIMO</name>
<dbReference type="CDD" id="cd00096">
    <property type="entry name" value="Ig"/>
    <property type="match status" value="1"/>
</dbReference>
<keyword evidence="21" id="KW-1185">Reference proteome</keyword>
<dbReference type="Ensembl" id="ENSCMMT00000025815.1">
    <property type="protein sequence ID" value="ENSCMMP00000023580.1"/>
    <property type="gene ID" value="ENSCMMG00000014706.1"/>
</dbReference>
<dbReference type="InterPro" id="IPR013106">
    <property type="entry name" value="Ig_V-set"/>
</dbReference>
<dbReference type="InterPro" id="IPR007110">
    <property type="entry name" value="Ig-like_dom"/>
</dbReference>
<dbReference type="FunFam" id="2.60.40.10:FF:000560">
    <property type="entry name" value="Nectin cell adhesion molecule 4"/>
    <property type="match status" value="1"/>
</dbReference>
<reference evidence="20" key="1">
    <citation type="submission" date="2018-09" db="EMBL/GenBank/DDBJ databases">
        <title>Common duck and Muscovy duck high density SNP chip.</title>
        <authorList>
            <person name="Vignal A."/>
            <person name="Thebault N."/>
            <person name="Warren W.C."/>
        </authorList>
    </citation>
    <scope>NUCLEOTIDE SEQUENCE [LARGE SCALE GENOMIC DNA]</scope>
</reference>
<evidence type="ECO:0000313" key="21">
    <source>
        <dbReference type="Proteomes" id="UP000694556"/>
    </source>
</evidence>
<protein>
    <recommendedName>
        <fullName evidence="13">Nectin-4</fullName>
    </recommendedName>
    <alternativeName>
        <fullName evidence="14">Nectin cell adhesion molecule 4</fullName>
    </alternativeName>
    <alternativeName>
        <fullName evidence="15">Poliovirus receptor-related protein 4</fullName>
    </alternativeName>
</protein>
<feature type="compositionally biased region" description="Low complexity" evidence="16">
    <location>
        <begin position="671"/>
        <end position="682"/>
    </location>
</feature>
<evidence type="ECO:0000256" key="18">
    <source>
        <dbReference type="SAM" id="SignalP"/>
    </source>
</evidence>
<evidence type="ECO:0000256" key="12">
    <source>
        <dbReference type="ARBA" id="ARBA00023319"/>
    </source>
</evidence>
<evidence type="ECO:0000256" key="16">
    <source>
        <dbReference type="SAM" id="MobiDB-lite"/>
    </source>
</evidence>
<evidence type="ECO:0000313" key="20">
    <source>
        <dbReference type="Ensembl" id="ENSCMMP00000023580.1"/>
    </source>
</evidence>
<evidence type="ECO:0000256" key="3">
    <source>
        <dbReference type="ARBA" id="ARBA00022475"/>
    </source>
</evidence>
<dbReference type="SMART" id="SM00409">
    <property type="entry name" value="IG"/>
    <property type="match status" value="3"/>
</dbReference>
<dbReference type="InterPro" id="IPR036179">
    <property type="entry name" value="Ig-like_dom_sf"/>
</dbReference>
<evidence type="ECO:0000256" key="17">
    <source>
        <dbReference type="SAM" id="Phobius"/>
    </source>
</evidence>
<dbReference type="Gene3D" id="2.60.40.10">
    <property type="entry name" value="Immunoglobulins"/>
    <property type="match status" value="3"/>
</dbReference>
<feature type="transmembrane region" description="Helical" evidence="17">
    <location>
        <begin position="347"/>
        <end position="371"/>
    </location>
</feature>
<evidence type="ECO:0000256" key="14">
    <source>
        <dbReference type="ARBA" id="ARBA00082569"/>
    </source>
</evidence>
<dbReference type="PANTHER" id="PTHR23277">
    <property type="entry name" value="NECTIN-RELATED"/>
    <property type="match status" value="1"/>
</dbReference>
<feature type="compositionally biased region" description="Low complexity" evidence="16">
    <location>
        <begin position="740"/>
        <end position="754"/>
    </location>
</feature>
<sequence length="901" mass="93655">MAPRGMRPGTPALLLLLLLLLLAATGCRSGVVEVERSVTAVLGQDVVLPCRYRAQEGEQVVQVTWLKRGPAGHSAEVAVLNRQHGEHVQDAYAGRVLRRAPGALEDGAIVLRNAVQGDEGDYECHLITFPMGSFEGRLTLKVLVPPLPILNPGPPLEEGQGQTLAASCTAEGSPVPSVRWETEVRGTNTTRRSVHSRSASVTSEFFLVPGRSMNGKSLTCVVAHPGLRHEKRITHQLSVAYLSDASVLGHSEEWAEGMEGATLTCLGDGNPPPTYNWTRLNAPLPAGVRVKGDTLVFQRPLAAADAGDYVCRVANRVATKEARANVSVKGRAAANEVRKVDLVSASVVVVGVIAAVLLCVLVVVVVVMTLYHKRKTKRISEKYEEELTLTRENSIRRLHSSHSTDTRTQLEETLQLRAESRQGSLRGDSLRGTSICSAMVSSRGVSGGSGWGGHGGQRVLPCVCAAPSSRAAPFHGRKSPWARACPPSAHPPPSVPANPFCTCSPSPCTPPPSMRAPHFHSPPPLLRVLPVRAHRAFAARTLQSPSPASPSPGTAAPWPRHCPWDRGHIPGGGWQWVPHPAPCPLTPPRVPAERGGRGPQLLDALHGAGDRDADGGAGGPAAARPGGQGAEGGGGGQRGQPHQAGHDPLRAGERHAAGQAHHQRHLHQRPRAPGVSAAAAAGAGPGGGTRTGPPVPSAASPAPPPAGSGLGPRTPPLLLAPRPGHAPRPRRGLRPPPPLLLARGLGTRAAPRLGTAAAGQKGGDRSAQDPRARGHGDAGPHGQTDGREPRRGSDLPPPPNIPSDSGSAPFRAQLWGTPGGPRSGCGSPVALGTLVSPPRSRLSPSPHGTDTSPPSPSRPNPPKRGSPVPPHTPRPCRGAPPSPGLAAGVPVGPLGRGSRCT</sequence>
<dbReference type="Pfam" id="PF08205">
    <property type="entry name" value="C2-set_2"/>
    <property type="match status" value="1"/>
</dbReference>
<feature type="region of interest" description="Disordered" evidence="16">
    <location>
        <begin position="540"/>
        <end position="566"/>
    </location>
</feature>
<feature type="domain" description="Ig-like" evidence="19">
    <location>
        <begin position="11"/>
        <end position="124"/>
    </location>
</feature>
<keyword evidence="4 17" id="KW-0812">Transmembrane</keyword>
<dbReference type="GO" id="GO:0005912">
    <property type="term" value="C:adherens junction"/>
    <property type="evidence" value="ECO:0007669"/>
    <property type="project" value="TreeGrafter"/>
</dbReference>
<dbReference type="InterPro" id="IPR013162">
    <property type="entry name" value="CD80_C2-set"/>
</dbReference>
<evidence type="ECO:0000256" key="15">
    <source>
        <dbReference type="ARBA" id="ARBA00083947"/>
    </source>
</evidence>
<feature type="compositionally biased region" description="Basic residues" evidence="16">
    <location>
        <begin position="661"/>
        <end position="670"/>
    </location>
</feature>
<dbReference type="GO" id="GO:0007157">
    <property type="term" value="P:heterophilic cell-cell adhesion via plasma membrane cell adhesion molecules"/>
    <property type="evidence" value="ECO:0007669"/>
    <property type="project" value="TreeGrafter"/>
</dbReference>